<feature type="transmembrane region" description="Helical" evidence="7">
    <location>
        <begin position="149"/>
        <end position="170"/>
    </location>
</feature>
<dbReference type="OrthoDB" id="6707571at2"/>
<feature type="transmembrane region" description="Helical" evidence="7">
    <location>
        <begin position="247"/>
        <end position="266"/>
    </location>
</feature>
<dbReference type="PANTHER" id="PTHR32322:SF18">
    <property type="entry name" value="S-ADENOSYLMETHIONINE_S-ADENOSYLHOMOCYSTEINE TRANSPORTER"/>
    <property type="match status" value="1"/>
</dbReference>
<evidence type="ECO:0000256" key="4">
    <source>
        <dbReference type="ARBA" id="ARBA00022692"/>
    </source>
</evidence>
<sequence length="303" mass="32736">MVKTIAPIVIVIAGCMWGSVGLFVRHLETYGLNSMAIVETRMLGAFIITLIGILFFKRDVLRIKVKDCWYFIGTGIVSMLLFNYLYNQTISLVTLSLAATLLCTAPIFVLLLSAVLFREKMTPIKLAAVTLAVIGCILVSGLLENAVAFSLAGILMGIAASFGYALYSIFTRLAMNKGYDSLTINLYSFLFASLGGSFFTDFGPITLALKESPISFGSFLFLHAVIASVAPYILFTWGMKYVDTGRAAILSSCEPVAATIFGLMLYQEVPSLLAITGMLLVVGSIVLLNRPTSQSVIAHSQQG</sequence>
<dbReference type="Gene3D" id="1.10.3730.20">
    <property type="match status" value="2"/>
</dbReference>
<proteinExistence type="inferred from homology"/>
<evidence type="ECO:0000256" key="1">
    <source>
        <dbReference type="ARBA" id="ARBA00004651"/>
    </source>
</evidence>
<organism evidence="9 10">
    <name type="scientific">Niallia endozanthoxylica</name>
    <dbReference type="NCBI Taxonomy" id="2036016"/>
    <lineage>
        <taxon>Bacteria</taxon>
        <taxon>Bacillati</taxon>
        <taxon>Bacillota</taxon>
        <taxon>Bacilli</taxon>
        <taxon>Bacillales</taxon>
        <taxon>Bacillaceae</taxon>
        <taxon>Niallia</taxon>
    </lineage>
</organism>
<keyword evidence="5 7" id="KW-1133">Transmembrane helix</keyword>
<reference evidence="9 10" key="1">
    <citation type="submission" date="2019-09" db="EMBL/GenBank/DDBJ databases">
        <title>Whole genome sequences of isolates from the Mars Exploration Rovers.</title>
        <authorList>
            <person name="Seuylemezian A."/>
            <person name="Vaishampayan P."/>
        </authorList>
    </citation>
    <scope>NUCLEOTIDE SEQUENCE [LARGE SCALE GENOMIC DNA]</scope>
    <source>
        <strain evidence="9 10">MER_TA_151</strain>
    </source>
</reference>
<feature type="transmembrane region" description="Helical" evidence="7">
    <location>
        <begin position="92"/>
        <end position="117"/>
    </location>
</feature>
<dbReference type="GO" id="GO:0005886">
    <property type="term" value="C:plasma membrane"/>
    <property type="evidence" value="ECO:0007669"/>
    <property type="project" value="UniProtKB-SubCell"/>
</dbReference>
<keyword evidence="4 7" id="KW-0812">Transmembrane</keyword>
<feature type="transmembrane region" description="Helical" evidence="7">
    <location>
        <begin position="68"/>
        <end position="86"/>
    </location>
</feature>
<dbReference type="Pfam" id="PF00892">
    <property type="entry name" value="EamA"/>
    <property type="match status" value="2"/>
</dbReference>
<dbReference type="RefSeq" id="WP_150438841.1">
    <property type="nucleotide sequence ID" value="NZ_VYKL01000010.1"/>
</dbReference>
<dbReference type="AlphaFoldDB" id="A0A5J5I237"/>
<evidence type="ECO:0000256" key="6">
    <source>
        <dbReference type="ARBA" id="ARBA00023136"/>
    </source>
</evidence>
<dbReference type="PROSITE" id="PS51257">
    <property type="entry name" value="PROKAR_LIPOPROTEIN"/>
    <property type="match status" value="1"/>
</dbReference>
<accession>A0A5J5I237</accession>
<feature type="transmembrane region" description="Helical" evidence="7">
    <location>
        <begin position="36"/>
        <end position="56"/>
    </location>
</feature>
<protein>
    <submittedName>
        <fullName evidence="9">EamA family transporter</fullName>
    </submittedName>
</protein>
<dbReference type="InterPro" id="IPR000620">
    <property type="entry name" value="EamA_dom"/>
</dbReference>
<comment type="similarity">
    <text evidence="2">Belongs to the EamA transporter family.</text>
</comment>
<dbReference type="SUPFAM" id="SSF103481">
    <property type="entry name" value="Multidrug resistance efflux transporter EmrE"/>
    <property type="match status" value="2"/>
</dbReference>
<evidence type="ECO:0000313" key="10">
    <source>
        <dbReference type="Proteomes" id="UP000326671"/>
    </source>
</evidence>
<dbReference type="Proteomes" id="UP000326671">
    <property type="component" value="Unassembled WGS sequence"/>
</dbReference>
<feature type="transmembrane region" description="Helical" evidence="7">
    <location>
        <begin position="5"/>
        <end position="24"/>
    </location>
</feature>
<dbReference type="PANTHER" id="PTHR32322">
    <property type="entry name" value="INNER MEMBRANE TRANSPORTER"/>
    <property type="match status" value="1"/>
</dbReference>
<dbReference type="EMBL" id="VYKL01000010">
    <property type="protein sequence ID" value="KAA9028589.1"/>
    <property type="molecule type" value="Genomic_DNA"/>
</dbReference>
<feature type="domain" description="EamA" evidence="8">
    <location>
        <begin position="152"/>
        <end position="289"/>
    </location>
</feature>
<comment type="caution">
    <text evidence="9">The sequence shown here is derived from an EMBL/GenBank/DDBJ whole genome shotgun (WGS) entry which is preliminary data.</text>
</comment>
<evidence type="ECO:0000256" key="2">
    <source>
        <dbReference type="ARBA" id="ARBA00007362"/>
    </source>
</evidence>
<feature type="transmembrane region" description="Helical" evidence="7">
    <location>
        <begin position="124"/>
        <end position="143"/>
    </location>
</feature>
<keyword evidence="3" id="KW-1003">Cell membrane</keyword>
<evidence type="ECO:0000259" key="8">
    <source>
        <dbReference type="Pfam" id="PF00892"/>
    </source>
</evidence>
<keyword evidence="6 7" id="KW-0472">Membrane</keyword>
<evidence type="ECO:0000256" key="7">
    <source>
        <dbReference type="SAM" id="Phobius"/>
    </source>
</evidence>
<evidence type="ECO:0000313" key="9">
    <source>
        <dbReference type="EMBL" id="KAA9028589.1"/>
    </source>
</evidence>
<feature type="transmembrane region" description="Helical" evidence="7">
    <location>
        <begin position="214"/>
        <end position="235"/>
    </location>
</feature>
<dbReference type="InterPro" id="IPR050638">
    <property type="entry name" value="AA-Vitamin_Transporters"/>
</dbReference>
<gene>
    <name evidence="9" type="ORF">F4V44_04785</name>
</gene>
<feature type="transmembrane region" description="Helical" evidence="7">
    <location>
        <begin position="182"/>
        <end position="202"/>
    </location>
</feature>
<keyword evidence="10" id="KW-1185">Reference proteome</keyword>
<comment type="subcellular location">
    <subcellularLocation>
        <location evidence="1">Cell membrane</location>
        <topology evidence="1">Multi-pass membrane protein</topology>
    </subcellularLocation>
</comment>
<dbReference type="InterPro" id="IPR037185">
    <property type="entry name" value="EmrE-like"/>
</dbReference>
<feature type="domain" description="EamA" evidence="8">
    <location>
        <begin position="7"/>
        <end position="140"/>
    </location>
</feature>
<evidence type="ECO:0000256" key="3">
    <source>
        <dbReference type="ARBA" id="ARBA00022475"/>
    </source>
</evidence>
<evidence type="ECO:0000256" key="5">
    <source>
        <dbReference type="ARBA" id="ARBA00022989"/>
    </source>
</evidence>
<feature type="transmembrane region" description="Helical" evidence="7">
    <location>
        <begin position="272"/>
        <end position="289"/>
    </location>
</feature>
<name>A0A5J5I237_9BACI</name>